<evidence type="ECO:0000313" key="3">
    <source>
        <dbReference type="EnsemblMetazoa" id="CPIJ011123-PA"/>
    </source>
</evidence>
<keyword evidence="4" id="KW-1185">Reference proteome</keyword>
<dbReference type="SUPFAM" id="SSF53098">
    <property type="entry name" value="Ribonuclease H-like"/>
    <property type="match status" value="1"/>
</dbReference>
<evidence type="ECO:0000313" key="2">
    <source>
        <dbReference type="EMBL" id="EDS36053.1"/>
    </source>
</evidence>
<dbReference type="AlphaFoldDB" id="B0WWG1"/>
<proteinExistence type="predicted"/>
<dbReference type="STRING" id="7176.B0WWG1"/>
<dbReference type="InParanoid" id="B0WWG1"/>
<accession>B0WWG1</accession>
<gene>
    <name evidence="3" type="primary">6044193</name>
    <name evidence="2" type="ORF">CpipJ_CPIJ011123</name>
</gene>
<reference evidence="3" key="2">
    <citation type="submission" date="2021-02" db="UniProtKB">
        <authorList>
            <consortium name="EnsemblMetazoa"/>
        </authorList>
    </citation>
    <scope>IDENTIFICATION</scope>
    <source>
        <strain evidence="3">JHB</strain>
    </source>
</reference>
<dbReference type="HOGENOM" id="CLU_2529664_0_0_1"/>
<name>B0WWG1_CULQU</name>
<dbReference type="EnsemblMetazoa" id="CPIJ011123-RA">
    <property type="protein sequence ID" value="CPIJ011123-PA"/>
    <property type="gene ID" value="CPIJ011123"/>
</dbReference>
<reference evidence="2" key="1">
    <citation type="submission" date="2007-03" db="EMBL/GenBank/DDBJ databases">
        <title>Annotation of Culex pipiens quinquefasciatus.</title>
        <authorList>
            <consortium name="The Broad Institute Genome Sequencing Platform"/>
            <person name="Atkinson P.W."/>
            <person name="Hemingway J."/>
            <person name="Christensen B.M."/>
            <person name="Higgs S."/>
            <person name="Kodira C."/>
            <person name="Hannick L."/>
            <person name="Megy K."/>
            <person name="O'Leary S."/>
            <person name="Pearson M."/>
            <person name="Haas B.J."/>
            <person name="Mauceli E."/>
            <person name="Wortman J.R."/>
            <person name="Lee N.H."/>
            <person name="Guigo R."/>
            <person name="Stanke M."/>
            <person name="Alvarado L."/>
            <person name="Amedeo P."/>
            <person name="Antoine C.H."/>
            <person name="Arensburger P."/>
            <person name="Bidwell S.L."/>
            <person name="Crawford M."/>
            <person name="Camaro F."/>
            <person name="Devon K."/>
            <person name="Engels R."/>
            <person name="Hammond M."/>
            <person name="Howarth C."/>
            <person name="Koehrsen M."/>
            <person name="Lawson D."/>
            <person name="Montgomery P."/>
            <person name="Nene V."/>
            <person name="Nusbaum C."/>
            <person name="Puiu D."/>
            <person name="Romero-Severson J."/>
            <person name="Severson D.W."/>
            <person name="Shumway M."/>
            <person name="Sisk P."/>
            <person name="Stolte C."/>
            <person name="Zeng Q."/>
            <person name="Eisenstadt E."/>
            <person name="Fraser-Liggett C."/>
            <person name="Strausberg R."/>
            <person name="Galagan J."/>
            <person name="Birren B."/>
            <person name="Collins F.H."/>
        </authorList>
    </citation>
    <scope>NUCLEOTIDE SEQUENCE [LARGE SCALE GENOMIC DNA]</scope>
    <source>
        <strain evidence="2">JHB</strain>
    </source>
</reference>
<dbReference type="VEuPathDB" id="VectorBase:CPIJ011123"/>
<dbReference type="KEGG" id="cqu:CpipJ_CPIJ011123"/>
<sequence>MMKLEKFIRTRMVPARAMGGLFRAGGLLWRGTRAERGGRATNNCGEFKAAALAIRFAKQHGIKRLTVNTYSKFLTNSITKWLPG</sequence>
<evidence type="ECO:0000313" key="4">
    <source>
        <dbReference type="Proteomes" id="UP000002320"/>
    </source>
</evidence>
<dbReference type="Proteomes" id="UP000002320">
    <property type="component" value="Unassembled WGS sequence"/>
</dbReference>
<dbReference type="InterPro" id="IPR012337">
    <property type="entry name" value="RNaseH-like_sf"/>
</dbReference>
<dbReference type="EMBL" id="DS232146">
    <property type="protein sequence ID" value="EDS36053.1"/>
    <property type="molecule type" value="Genomic_DNA"/>
</dbReference>
<dbReference type="GO" id="GO:0003676">
    <property type="term" value="F:nucleic acid binding"/>
    <property type="evidence" value="ECO:0007669"/>
    <property type="project" value="InterPro"/>
</dbReference>
<organism>
    <name type="scientific">Culex quinquefasciatus</name>
    <name type="common">Southern house mosquito</name>
    <name type="synonym">Culex pungens</name>
    <dbReference type="NCBI Taxonomy" id="7176"/>
    <lineage>
        <taxon>Eukaryota</taxon>
        <taxon>Metazoa</taxon>
        <taxon>Ecdysozoa</taxon>
        <taxon>Arthropoda</taxon>
        <taxon>Hexapoda</taxon>
        <taxon>Insecta</taxon>
        <taxon>Pterygota</taxon>
        <taxon>Neoptera</taxon>
        <taxon>Endopterygota</taxon>
        <taxon>Diptera</taxon>
        <taxon>Nematocera</taxon>
        <taxon>Culicoidea</taxon>
        <taxon>Culicidae</taxon>
        <taxon>Culicinae</taxon>
        <taxon>Culicini</taxon>
        <taxon>Culex</taxon>
        <taxon>Culex</taxon>
    </lineage>
</organism>
<dbReference type="InterPro" id="IPR036397">
    <property type="entry name" value="RNaseH_sf"/>
</dbReference>
<dbReference type="InterPro" id="IPR002156">
    <property type="entry name" value="RNaseH_domain"/>
</dbReference>
<dbReference type="PROSITE" id="PS50879">
    <property type="entry name" value="RNASE_H_1"/>
    <property type="match status" value="1"/>
</dbReference>
<dbReference type="GO" id="GO:0004523">
    <property type="term" value="F:RNA-DNA hybrid ribonuclease activity"/>
    <property type="evidence" value="ECO:0007669"/>
    <property type="project" value="InterPro"/>
</dbReference>
<protein>
    <submittedName>
        <fullName evidence="2 3">Ribonuclease H1</fullName>
    </submittedName>
</protein>
<evidence type="ECO:0000259" key="1">
    <source>
        <dbReference type="PROSITE" id="PS50879"/>
    </source>
</evidence>
<dbReference type="Gene3D" id="3.30.420.10">
    <property type="entry name" value="Ribonuclease H-like superfamily/Ribonuclease H"/>
    <property type="match status" value="1"/>
</dbReference>
<feature type="domain" description="RNase H type-1" evidence="1">
    <location>
        <begin position="9"/>
        <end position="84"/>
    </location>
</feature>